<proteinExistence type="predicted"/>
<dbReference type="SUPFAM" id="SSF56219">
    <property type="entry name" value="DNase I-like"/>
    <property type="match status" value="1"/>
</dbReference>
<dbReference type="InterPro" id="IPR005135">
    <property type="entry name" value="Endo/exonuclease/phosphatase"/>
</dbReference>
<sequence>MFRPDKPELKNKIINEINQQVSNEDFIILIESSFEFVNDLLRTELKNKYNLLSDFALSHGGLIHILYNRNLNESNLQRIEITIDNPTLLIRYVKDNIVFYLAGCHLAPFAENSQRRIEELLIVRTMVPENEHLILIGDMNIREKETKFLEKSDNILGVVDSGDKRKTWYRYFFEPDNINITSRFDRLFFSKNISLDRFELFGKKYNNKKMELLSDHLAIKAQVNIN</sequence>
<evidence type="ECO:0000259" key="1">
    <source>
        <dbReference type="Pfam" id="PF03372"/>
    </source>
</evidence>
<dbReference type="Pfam" id="PF03372">
    <property type="entry name" value="Exo_endo_phos"/>
    <property type="match status" value="1"/>
</dbReference>
<organism evidence="2">
    <name type="scientific">viral metagenome</name>
    <dbReference type="NCBI Taxonomy" id="1070528"/>
    <lineage>
        <taxon>unclassified sequences</taxon>
        <taxon>metagenomes</taxon>
        <taxon>organismal metagenomes</taxon>
    </lineage>
</organism>
<feature type="domain" description="Endonuclease/exonuclease/phosphatase" evidence="1">
    <location>
        <begin position="17"/>
        <end position="200"/>
    </location>
</feature>
<dbReference type="AlphaFoldDB" id="A0A6C0IUG4"/>
<evidence type="ECO:0000313" key="2">
    <source>
        <dbReference type="EMBL" id="QHT96722.1"/>
    </source>
</evidence>
<reference evidence="2" key="1">
    <citation type="journal article" date="2020" name="Nature">
        <title>Giant virus diversity and host interactions through global metagenomics.</title>
        <authorList>
            <person name="Schulz F."/>
            <person name="Roux S."/>
            <person name="Paez-Espino D."/>
            <person name="Jungbluth S."/>
            <person name="Walsh D.A."/>
            <person name="Denef V.J."/>
            <person name="McMahon K.D."/>
            <person name="Konstantinidis K.T."/>
            <person name="Eloe-Fadrosh E.A."/>
            <person name="Kyrpides N.C."/>
            <person name="Woyke T."/>
        </authorList>
    </citation>
    <scope>NUCLEOTIDE SEQUENCE</scope>
    <source>
        <strain evidence="2">GVMAG-M-3300024302-11</strain>
    </source>
</reference>
<dbReference type="GO" id="GO:0003824">
    <property type="term" value="F:catalytic activity"/>
    <property type="evidence" value="ECO:0007669"/>
    <property type="project" value="InterPro"/>
</dbReference>
<dbReference type="EMBL" id="MN740266">
    <property type="protein sequence ID" value="QHT96722.1"/>
    <property type="molecule type" value="Genomic_DNA"/>
</dbReference>
<dbReference type="Gene3D" id="3.60.10.10">
    <property type="entry name" value="Endonuclease/exonuclease/phosphatase"/>
    <property type="match status" value="1"/>
</dbReference>
<accession>A0A6C0IUG4</accession>
<protein>
    <recommendedName>
        <fullName evidence="1">Endonuclease/exonuclease/phosphatase domain-containing protein</fullName>
    </recommendedName>
</protein>
<dbReference type="InterPro" id="IPR036691">
    <property type="entry name" value="Endo/exonu/phosph_ase_sf"/>
</dbReference>
<name>A0A6C0IUG4_9ZZZZ</name>